<sequence length="187" mass="22547">MRSPFPVIGIVLVYLYFVLKLGPYLMESRKPYNMQKLLVFYNFYQAFNVENSILEIFKYLKYLSGPQFLLIGFLNSFVHIVMYFYYMLSAMGPKYQRFLWWKKYLTTLQLAQFCVMLFYLTIIAIMDSKLPRSHTFFFITNVVIFLYLFGDFYRKEYNKKHYKDSSATNKYNNSNSIAQLSQLKRND</sequence>
<evidence type="ECO:0000256" key="5">
    <source>
        <dbReference type="ARBA" id="ARBA00022832"/>
    </source>
</evidence>
<keyword evidence="2 10" id="KW-0444">Lipid biosynthesis</keyword>
<comment type="subcellular location">
    <subcellularLocation>
        <location evidence="1">Membrane</location>
        <topology evidence="1">Multi-pass membrane protein</topology>
    </subcellularLocation>
</comment>
<dbReference type="AlphaFoldDB" id="A0A1B0CDB3"/>
<evidence type="ECO:0000256" key="8">
    <source>
        <dbReference type="ARBA" id="ARBA00023136"/>
    </source>
</evidence>
<feature type="transmembrane region" description="Helical" evidence="10">
    <location>
        <begin position="107"/>
        <end position="126"/>
    </location>
</feature>
<evidence type="ECO:0000313" key="11">
    <source>
        <dbReference type="EMBL" id="MBC1171479.1"/>
    </source>
</evidence>
<dbReference type="GO" id="GO:0042761">
    <property type="term" value="P:very long-chain fatty acid biosynthetic process"/>
    <property type="evidence" value="ECO:0007669"/>
    <property type="project" value="TreeGrafter"/>
</dbReference>
<evidence type="ECO:0000313" key="13">
    <source>
        <dbReference type="Proteomes" id="UP000092461"/>
    </source>
</evidence>
<reference evidence="11" key="2">
    <citation type="journal article" date="2020" name="BMC">
        <title>Leishmania infection induces a limited differential gene expression in the sand fly midgut.</title>
        <authorList>
            <person name="Coutinho-Abreu I.V."/>
            <person name="Serafim T.D."/>
            <person name="Meneses C."/>
            <person name="Kamhawi S."/>
            <person name="Oliveira F."/>
            <person name="Valenzuela J.G."/>
        </authorList>
    </citation>
    <scope>NUCLEOTIDE SEQUENCE</scope>
    <source>
        <strain evidence="11">Jacobina</strain>
        <tissue evidence="11">Midgut</tissue>
    </source>
</reference>
<dbReference type="Proteomes" id="UP000092461">
    <property type="component" value="Unassembled WGS sequence"/>
</dbReference>
<name>A0A1B0CDB3_LUTLO</name>
<dbReference type="InterPro" id="IPR002076">
    <property type="entry name" value="ELO_fam"/>
</dbReference>
<feature type="transmembrane region" description="Helical" evidence="10">
    <location>
        <begin position="132"/>
        <end position="153"/>
    </location>
</feature>
<dbReference type="EnsemblMetazoa" id="LLOJ002333-RA">
    <property type="protein sequence ID" value="LLOJ002333-PA"/>
    <property type="gene ID" value="LLOJ002333"/>
</dbReference>
<keyword evidence="5 10" id="KW-0276">Fatty acid metabolism</keyword>
<dbReference type="GO" id="GO:0034626">
    <property type="term" value="P:fatty acid elongation, polyunsaturated fatty acid"/>
    <property type="evidence" value="ECO:0007669"/>
    <property type="project" value="TreeGrafter"/>
</dbReference>
<dbReference type="PANTHER" id="PTHR11157:SF103">
    <property type="entry name" value="ELONGATION OF VERY LONG CHAIN FATTY ACIDS PROTEIN"/>
    <property type="match status" value="1"/>
</dbReference>
<evidence type="ECO:0000313" key="12">
    <source>
        <dbReference type="EnsemblMetazoa" id="LLOJ002333-PA"/>
    </source>
</evidence>
<keyword evidence="4 10" id="KW-0812">Transmembrane</keyword>
<dbReference type="GO" id="GO:0019367">
    <property type="term" value="P:fatty acid elongation, saturated fatty acid"/>
    <property type="evidence" value="ECO:0007669"/>
    <property type="project" value="TreeGrafter"/>
</dbReference>
<dbReference type="Pfam" id="PF01151">
    <property type="entry name" value="ELO"/>
    <property type="match status" value="2"/>
</dbReference>
<dbReference type="GO" id="GO:0009922">
    <property type="term" value="F:fatty acid elongase activity"/>
    <property type="evidence" value="ECO:0007669"/>
    <property type="project" value="UniProtKB-EC"/>
</dbReference>
<evidence type="ECO:0000256" key="10">
    <source>
        <dbReference type="RuleBase" id="RU361115"/>
    </source>
</evidence>
<proteinExistence type="inferred from homology"/>
<dbReference type="EMBL" id="AJWK01007640">
    <property type="status" value="NOT_ANNOTATED_CDS"/>
    <property type="molecule type" value="Genomic_DNA"/>
</dbReference>
<dbReference type="GO" id="GO:0034625">
    <property type="term" value="P:fatty acid elongation, monounsaturated fatty acid"/>
    <property type="evidence" value="ECO:0007669"/>
    <property type="project" value="TreeGrafter"/>
</dbReference>
<reference evidence="13" key="1">
    <citation type="submission" date="2012-05" db="EMBL/GenBank/DDBJ databases">
        <title>Whole Genome Assembly of Lutzomyia longipalpis.</title>
        <authorList>
            <person name="Richards S."/>
            <person name="Qu C."/>
            <person name="Dillon R."/>
            <person name="Worley K."/>
            <person name="Scherer S."/>
            <person name="Batterton M."/>
            <person name="Taylor A."/>
            <person name="Hawes A."/>
            <person name="Hernandez B."/>
            <person name="Kovar C."/>
            <person name="Mandapat C."/>
            <person name="Pham C."/>
            <person name="Qu C."/>
            <person name="Jing C."/>
            <person name="Bess C."/>
            <person name="Bandaranaike D."/>
            <person name="Ngo D."/>
            <person name="Ongeri F."/>
            <person name="Arias F."/>
            <person name="Lara F."/>
            <person name="Weissenberger G."/>
            <person name="Kamau G."/>
            <person name="Han H."/>
            <person name="Shen H."/>
            <person name="Dinh H."/>
            <person name="Khalil I."/>
            <person name="Jones J."/>
            <person name="Shafer J."/>
            <person name="Jayaseelan J."/>
            <person name="Quiroz J."/>
            <person name="Blankenburg K."/>
            <person name="Nguyen L."/>
            <person name="Jackson L."/>
            <person name="Francisco L."/>
            <person name="Tang L.-Y."/>
            <person name="Pu L.-L."/>
            <person name="Perales L."/>
            <person name="Lorensuhewa L."/>
            <person name="Munidasa M."/>
            <person name="Coyle M."/>
            <person name="Taylor M."/>
            <person name="Puazo M."/>
            <person name="Firestine M."/>
            <person name="Scheel M."/>
            <person name="Javaid M."/>
            <person name="Wang M."/>
            <person name="Li M."/>
            <person name="Tabassum N."/>
            <person name="Saada N."/>
            <person name="Osuji N."/>
            <person name="Aqrawi P."/>
            <person name="Fu Q."/>
            <person name="Thornton R."/>
            <person name="Raj R."/>
            <person name="Goodspeed R."/>
            <person name="Mata R."/>
            <person name="Najjar R."/>
            <person name="Gubbala S."/>
            <person name="Lee S."/>
            <person name="Denson S."/>
            <person name="Patil S."/>
            <person name="Macmil S."/>
            <person name="Qi S."/>
            <person name="Matskevitch T."/>
            <person name="Palculict T."/>
            <person name="Mathew T."/>
            <person name="Vee V."/>
            <person name="Velamala V."/>
            <person name="Korchina V."/>
            <person name="Cai W."/>
            <person name="Liu W."/>
            <person name="Dai W."/>
            <person name="Zou X."/>
            <person name="Zhu Y."/>
            <person name="Zhang Y."/>
            <person name="Wu Y.-Q."/>
            <person name="Xin Y."/>
            <person name="Nazarath L."/>
            <person name="Kovar C."/>
            <person name="Han Y."/>
            <person name="Muzny D."/>
            <person name="Gibbs R."/>
        </authorList>
    </citation>
    <scope>NUCLEOTIDE SEQUENCE [LARGE SCALE GENOMIC DNA]</scope>
    <source>
        <strain evidence="13">Jacobina</strain>
    </source>
</reference>
<accession>A0A1B0CDB3</accession>
<evidence type="ECO:0000256" key="4">
    <source>
        <dbReference type="ARBA" id="ARBA00022692"/>
    </source>
</evidence>
<keyword evidence="9 10" id="KW-0275">Fatty acid biosynthesis</keyword>
<evidence type="ECO:0000256" key="2">
    <source>
        <dbReference type="ARBA" id="ARBA00022516"/>
    </source>
</evidence>
<protein>
    <recommendedName>
        <fullName evidence="10">Elongation of very long chain fatty acids protein</fullName>
        <ecNumber evidence="10">2.3.1.199</ecNumber>
    </recommendedName>
    <alternativeName>
        <fullName evidence="10">Very-long-chain 3-oxoacyl-CoA synthase</fullName>
    </alternativeName>
</protein>
<comment type="caution">
    <text evidence="10">Lacks conserved residue(s) required for the propagation of feature annotation.</text>
</comment>
<comment type="similarity">
    <text evidence="10">Belongs to the ELO family.</text>
</comment>
<reference evidence="12" key="3">
    <citation type="submission" date="2020-05" db="UniProtKB">
        <authorList>
            <consortium name="EnsemblMetazoa"/>
        </authorList>
    </citation>
    <scope>IDENTIFICATION</scope>
    <source>
        <strain evidence="12">Jacobina</strain>
    </source>
</reference>
<keyword evidence="7 10" id="KW-0443">Lipid metabolism</keyword>
<evidence type="ECO:0000256" key="9">
    <source>
        <dbReference type="ARBA" id="ARBA00023160"/>
    </source>
</evidence>
<dbReference type="EC" id="2.3.1.199" evidence="10"/>
<evidence type="ECO:0000256" key="1">
    <source>
        <dbReference type="ARBA" id="ARBA00004141"/>
    </source>
</evidence>
<dbReference type="VEuPathDB" id="VectorBase:LLONM1_007116"/>
<evidence type="ECO:0000256" key="7">
    <source>
        <dbReference type="ARBA" id="ARBA00023098"/>
    </source>
</evidence>
<comment type="catalytic activity">
    <reaction evidence="10">
        <text>a very-long-chain acyl-CoA + malonyl-CoA + H(+) = a very-long-chain 3-oxoacyl-CoA + CO2 + CoA</text>
        <dbReference type="Rhea" id="RHEA:32727"/>
        <dbReference type="ChEBI" id="CHEBI:15378"/>
        <dbReference type="ChEBI" id="CHEBI:16526"/>
        <dbReference type="ChEBI" id="CHEBI:57287"/>
        <dbReference type="ChEBI" id="CHEBI:57384"/>
        <dbReference type="ChEBI" id="CHEBI:90725"/>
        <dbReference type="ChEBI" id="CHEBI:90736"/>
        <dbReference type="EC" id="2.3.1.199"/>
    </reaction>
</comment>
<dbReference type="GO" id="GO:0030148">
    <property type="term" value="P:sphingolipid biosynthetic process"/>
    <property type="evidence" value="ECO:0007669"/>
    <property type="project" value="TreeGrafter"/>
</dbReference>
<keyword evidence="3 10" id="KW-0808">Transferase</keyword>
<keyword evidence="13" id="KW-1185">Reference proteome</keyword>
<dbReference type="PANTHER" id="PTHR11157">
    <property type="entry name" value="FATTY ACID ACYL TRANSFERASE-RELATED"/>
    <property type="match status" value="1"/>
</dbReference>
<feature type="transmembrane region" description="Helical" evidence="10">
    <location>
        <begin position="7"/>
        <end position="26"/>
    </location>
</feature>
<feature type="transmembrane region" description="Helical" evidence="10">
    <location>
        <begin position="68"/>
        <end position="86"/>
    </location>
</feature>
<dbReference type="GO" id="GO:0005789">
    <property type="term" value="C:endoplasmic reticulum membrane"/>
    <property type="evidence" value="ECO:0007669"/>
    <property type="project" value="TreeGrafter"/>
</dbReference>
<keyword evidence="8 10" id="KW-0472">Membrane</keyword>
<evidence type="ECO:0000256" key="6">
    <source>
        <dbReference type="ARBA" id="ARBA00022989"/>
    </source>
</evidence>
<dbReference type="EMBL" id="GITU01002776">
    <property type="protein sequence ID" value="MBC1171479.1"/>
    <property type="molecule type" value="Transcribed_RNA"/>
</dbReference>
<organism evidence="12 13">
    <name type="scientific">Lutzomyia longipalpis</name>
    <name type="common">Sand fly</name>
    <dbReference type="NCBI Taxonomy" id="7200"/>
    <lineage>
        <taxon>Eukaryota</taxon>
        <taxon>Metazoa</taxon>
        <taxon>Ecdysozoa</taxon>
        <taxon>Arthropoda</taxon>
        <taxon>Hexapoda</taxon>
        <taxon>Insecta</taxon>
        <taxon>Pterygota</taxon>
        <taxon>Neoptera</taxon>
        <taxon>Endopterygota</taxon>
        <taxon>Diptera</taxon>
        <taxon>Nematocera</taxon>
        <taxon>Psychodoidea</taxon>
        <taxon>Psychodidae</taxon>
        <taxon>Lutzomyia</taxon>
        <taxon>Lutzomyia</taxon>
    </lineage>
</organism>
<dbReference type="VEuPathDB" id="VectorBase:LLOJ002333"/>
<keyword evidence="6 10" id="KW-1133">Transmembrane helix</keyword>
<evidence type="ECO:0000256" key="3">
    <source>
        <dbReference type="ARBA" id="ARBA00022679"/>
    </source>
</evidence>